<evidence type="ECO:0000259" key="2">
    <source>
        <dbReference type="Pfam" id="PF13590"/>
    </source>
</evidence>
<proteinExistence type="predicted"/>
<feature type="signal peptide" evidence="1">
    <location>
        <begin position="1"/>
        <end position="20"/>
    </location>
</feature>
<dbReference type="Proteomes" id="UP001168640">
    <property type="component" value="Unassembled WGS sequence"/>
</dbReference>
<name>A0ABT8VWX3_9GAMM</name>
<keyword evidence="4" id="KW-1185">Reference proteome</keyword>
<evidence type="ECO:0000313" key="4">
    <source>
        <dbReference type="Proteomes" id="UP001168640"/>
    </source>
</evidence>
<dbReference type="Gene3D" id="3.30.160.670">
    <property type="match status" value="1"/>
</dbReference>
<evidence type="ECO:0000313" key="3">
    <source>
        <dbReference type="EMBL" id="MDO3720500.1"/>
    </source>
</evidence>
<organism evidence="3 4">
    <name type="scientific">Marinobacter suaedae</name>
    <dbReference type="NCBI Taxonomy" id="3057675"/>
    <lineage>
        <taxon>Bacteria</taxon>
        <taxon>Pseudomonadati</taxon>
        <taxon>Pseudomonadota</taxon>
        <taxon>Gammaproteobacteria</taxon>
        <taxon>Pseudomonadales</taxon>
        <taxon>Marinobacteraceae</taxon>
        <taxon>Marinobacter</taxon>
    </lineage>
</organism>
<dbReference type="EMBL" id="JAUMIS010000001">
    <property type="protein sequence ID" value="MDO3720500.1"/>
    <property type="molecule type" value="Genomic_DNA"/>
</dbReference>
<accession>A0ABT8VWX3</accession>
<protein>
    <submittedName>
        <fullName evidence="3">DUF4136 domain-containing protein</fullName>
    </submittedName>
</protein>
<dbReference type="InterPro" id="IPR025411">
    <property type="entry name" value="DUF4136"/>
</dbReference>
<gene>
    <name evidence="3" type="ORF">QVZ43_02130</name>
</gene>
<comment type="caution">
    <text evidence="3">The sequence shown here is derived from an EMBL/GenBank/DDBJ whole genome shotgun (WGS) entry which is preliminary data.</text>
</comment>
<reference evidence="3" key="1">
    <citation type="submission" date="2023-07" db="EMBL/GenBank/DDBJ databases">
        <title>Marinobacter sp. chi1 genome sequencing and assembly.</title>
        <authorList>
            <person name="Park S."/>
        </authorList>
    </citation>
    <scope>NUCLEOTIDE SEQUENCE</scope>
    <source>
        <strain evidence="3">Chi1</strain>
    </source>
</reference>
<evidence type="ECO:0000256" key="1">
    <source>
        <dbReference type="SAM" id="SignalP"/>
    </source>
</evidence>
<dbReference type="PROSITE" id="PS51257">
    <property type="entry name" value="PROKAR_LIPOPROTEIN"/>
    <property type="match status" value="1"/>
</dbReference>
<sequence length="176" mass="19428">MRFLMITALLLALAGCTANVVTDYKDTAMFGSYGTWAFAPNAGAGSFVSLDGSRVRAAVEREMKREALRQVPEAEADLLVNWQIVEEERLEQVGVGVGIGFGRGPFGWGMAAPPPVREVKEGKLVLELVDTSANEVVWRAVSRRYLKEFQSSDERRELIDEVVAEMFSQYPPAPES</sequence>
<feature type="chain" id="PRO_5045055243" evidence="1">
    <location>
        <begin position="21"/>
        <end position="176"/>
    </location>
</feature>
<feature type="domain" description="DUF4136" evidence="2">
    <location>
        <begin position="20"/>
        <end position="172"/>
    </location>
</feature>
<keyword evidence="1" id="KW-0732">Signal</keyword>
<dbReference type="Pfam" id="PF13590">
    <property type="entry name" value="DUF4136"/>
    <property type="match status" value="1"/>
</dbReference>
<dbReference type="RefSeq" id="WP_223794132.1">
    <property type="nucleotide sequence ID" value="NZ_JAUMIS010000001.1"/>
</dbReference>